<dbReference type="Pfam" id="PF01565">
    <property type="entry name" value="FAD_binding_4"/>
    <property type="match status" value="1"/>
</dbReference>
<dbReference type="STRING" id="1460663.A0A177C7S7"/>
<evidence type="ECO:0000256" key="1">
    <source>
        <dbReference type="ARBA" id="ARBA00001974"/>
    </source>
</evidence>
<feature type="signal peptide" evidence="6">
    <location>
        <begin position="1"/>
        <end position="22"/>
    </location>
</feature>
<feature type="chain" id="PRO_5008057806" evidence="6">
    <location>
        <begin position="23"/>
        <end position="508"/>
    </location>
</feature>
<name>A0A177C7S7_9PLEO</name>
<evidence type="ECO:0000313" key="9">
    <source>
        <dbReference type="Proteomes" id="UP000077069"/>
    </source>
</evidence>
<dbReference type="PANTHER" id="PTHR42973">
    <property type="entry name" value="BINDING OXIDOREDUCTASE, PUTATIVE (AFU_ORTHOLOGUE AFUA_1G17690)-RELATED"/>
    <property type="match status" value="1"/>
</dbReference>
<dbReference type="RefSeq" id="XP_018033970.1">
    <property type="nucleotide sequence ID" value="XM_018180979.1"/>
</dbReference>
<keyword evidence="3" id="KW-0285">Flavoprotein</keyword>
<protein>
    <submittedName>
        <fullName evidence="8">FAD-binding domain-containing protein</fullName>
    </submittedName>
</protein>
<dbReference type="PANTHER" id="PTHR42973:SF9">
    <property type="entry name" value="FAD-BINDING PCMH-TYPE DOMAIN-CONTAINING PROTEIN-RELATED"/>
    <property type="match status" value="1"/>
</dbReference>
<dbReference type="GO" id="GO:0071949">
    <property type="term" value="F:FAD binding"/>
    <property type="evidence" value="ECO:0007669"/>
    <property type="project" value="InterPro"/>
</dbReference>
<dbReference type="InterPro" id="IPR016169">
    <property type="entry name" value="FAD-bd_PCMH_sub2"/>
</dbReference>
<organism evidence="8 9">
    <name type="scientific">Paraphaeosphaeria sporulosa</name>
    <dbReference type="NCBI Taxonomy" id="1460663"/>
    <lineage>
        <taxon>Eukaryota</taxon>
        <taxon>Fungi</taxon>
        <taxon>Dikarya</taxon>
        <taxon>Ascomycota</taxon>
        <taxon>Pezizomycotina</taxon>
        <taxon>Dothideomycetes</taxon>
        <taxon>Pleosporomycetidae</taxon>
        <taxon>Pleosporales</taxon>
        <taxon>Massarineae</taxon>
        <taxon>Didymosphaeriaceae</taxon>
        <taxon>Paraphaeosphaeria</taxon>
    </lineage>
</organism>
<accession>A0A177C7S7</accession>
<comment type="cofactor">
    <cofactor evidence="1">
        <name>FAD</name>
        <dbReference type="ChEBI" id="CHEBI:57692"/>
    </cofactor>
</comment>
<dbReference type="GeneID" id="28764465"/>
<dbReference type="InterPro" id="IPR016166">
    <property type="entry name" value="FAD-bd_PCMH"/>
</dbReference>
<keyword evidence="4" id="KW-0274">FAD</keyword>
<keyword evidence="9" id="KW-1185">Reference proteome</keyword>
<dbReference type="InParanoid" id="A0A177C7S7"/>
<dbReference type="InterPro" id="IPR036318">
    <property type="entry name" value="FAD-bd_PCMH-like_sf"/>
</dbReference>
<evidence type="ECO:0000256" key="4">
    <source>
        <dbReference type="ARBA" id="ARBA00022827"/>
    </source>
</evidence>
<evidence type="ECO:0000313" key="8">
    <source>
        <dbReference type="EMBL" id="OAG03605.1"/>
    </source>
</evidence>
<dbReference type="InterPro" id="IPR050416">
    <property type="entry name" value="FAD-linked_Oxidoreductase"/>
</dbReference>
<evidence type="ECO:0000256" key="6">
    <source>
        <dbReference type="SAM" id="SignalP"/>
    </source>
</evidence>
<evidence type="ECO:0000256" key="3">
    <source>
        <dbReference type="ARBA" id="ARBA00022630"/>
    </source>
</evidence>
<dbReference type="Gene3D" id="3.30.465.10">
    <property type="match status" value="1"/>
</dbReference>
<keyword evidence="6" id="KW-0732">Signal</keyword>
<sequence>MFARFLAPLAVAALSVLPLVACGPAPVPVPLPTTPATGIDVQAFAKQLSKSAQIYVPNDSQFKTYTVRWSNLDAPTVNVVVLPGNEQDVSKIVQYAYQKNIPILAYNGHHGALTTLGKMDYGIAINLVQLNSLKVAKDGQTVTVGGGINSHNLTEQLWAAGKQTVTGTCECVSYLGPALGGGHGWLQGHHGLISDQFVSLNIVLATGEVKTINQSSDLMWGLKGAGHNFGIVTSVTSKIYDIEHSNWAIETIVFGGDKIEEVYDAANKHLIQNGTQSADIHQWSYWLNDATLDADKPVIVVYTMQEGVDAVDSVYTQPFKDIGPLAVTPEAGTYRDLGAWTNIALDSPPCQDFGFNNPRFPIYFKSYNGTALRAAYDLYASAVSGADNPYTNSIFMFEDYATGGVRAIDDRSSAFAFRSDRVLAAPLIIYNSTGAAEDASVAKLGNQLRELVHQGTQQSELHTYVNYAYGTETTQEWYGYDTWRQERLKALKTKYDPKGKFSFYAPIL</sequence>
<dbReference type="OrthoDB" id="9996127at2759"/>
<dbReference type="Gene3D" id="3.40.462.20">
    <property type="match status" value="1"/>
</dbReference>
<evidence type="ECO:0000256" key="2">
    <source>
        <dbReference type="ARBA" id="ARBA00005466"/>
    </source>
</evidence>
<dbReference type="InterPro" id="IPR006094">
    <property type="entry name" value="Oxid_FAD_bind_N"/>
</dbReference>
<comment type="similarity">
    <text evidence="2">Belongs to the oxygen-dependent FAD-linked oxidoreductase family.</text>
</comment>
<proteinExistence type="inferred from homology"/>
<dbReference type="EMBL" id="KV441554">
    <property type="protein sequence ID" value="OAG03605.1"/>
    <property type="molecule type" value="Genomic_DNA"/>
</dbReference>
<dbReference type="AlphaFoldDB" id="A0A177C7S7"/>
<reference evidence="8 9" key="1">
    <citation type="submission" date="2016-05" db="EMBL/GenBank/DDBJ databases">
        <title>Comparative analysis of secretome profiles of manganese(II)-oxidizing ascomycete fungi.</title>
        <authorList>
            <consortium name="DOE Joint Genome Institute"/>
            <person name="Zeiner C.A."/>
            <person name="Purvine S.O."/>
            <person name="Zink E.M."/>
            <person name="Wu S."/>
            <person name="Pasa-Tolic L."/>
            <person name="Chaput D.L."/>
            <person name="Haridas S."/>
            <person name="Grigoriev I.V."/>
            <person name="Santelli C.M."/>
            <person name="Hansel C.M."/>
        </authorList>
    </citation>
    <scope>NUCLEOTIDE SEQUENCE [LARGE SCALE GENOMIC DNA]</scope>
    <source>
        <strain evidence="8 9">AP3s5-JAC2a</strain>
    </source>
</reference>
<feature type="domain" description="FAD-binding PCMH-type" evidence="7">
    <location>
        <begin position="72"/>
        <end position="242"/>
    </location>
</feature>
<keyword evidence="5" id="KW-0560">Oxidoreductase</keyword>
<gene>
    <name evidence="8" type="ORF">CC84DRAFT_1188260</name>
</gene>
<dbReference type="SUPFAM" id="SSF56176">
    <property type="entry name" value="FAD-binding/transporter-associated domain-like"/>
    <property type="match status" value="1"/>
</dbReference>
<dbReference type="GO" id="GO:0016491">
    <property type="term" value="F:oxidoreductase activity"/>
    <property type="evidence" value="ECO:0007669"/>
    <property type="project" value="UniProtKB-KW"/>
</dbReference>
<evidence type="ECO:0000259" key="7">
    <source>
        <dbReference type="PROSITE" id="PS51387"/>
    </source>
</evidence>
<evidence type="ECO:0000256" key="5">
    <source>
        <dbReference type="ARBA" id="ARBA00023002"/>
    </source>
</evidence>
<dbReference type="PROSITE" id="PS51387">
    <property type="entry name" value="FAD_PCMH"/>
    <property type="match status" value="1"/>
</dbReference>
<dbReference type="Proteomes" id="UP000077069">
    <property type="component" value="Unassembled WGS sequence"/>
</dbReference>